<dbReference type="Pfam" id="PF13828">
    <property type="entry name" value="DUF4190"/>
    <property type="match status" value="1"/>
</dbReference>
<dbReference type="InterPro" id="IPR025241">
    <property type="entry name" value="DUF4190"/>
</dbReference>
<feature type="transmembrane region" description="Helical" evidence="2">
    <location>
        <begin position="65"/>
        <end position="98"/>
    </location>
</feature>
<dbReference type="Proteomes" id="UP000535543">
    <property type="component" value="Unassembled WGS sequence"/>
</dbReference>
<dbReference type="AlphaFoldDB" id="A0A848K8U5"/>
<evidence type="ECO:0000313" key="5">
    <source>
        <dbReference type="Proteomes" id="UP000535543"/>
    </source>
</evidence>
<keyword evidence="5" id="KW-1185">Reference proteome</keyword>
<dbReference type="EMBL" id="VCQU01000003">
    <property type="protein sequence ID" value="NMN95365.1"/>
    <property type="molecule type" value="Genomic_DNA"/>
</dbReference>
<gene>
    <name evidence="4" type="ORF">FGL95_10015</name>
</gene>
<evidence type="ECO:0000256" key="1">
    <source>
        <dbReference type="SAM" id="MobiDB-lite"/>
    </source>
</evidence>
<accession>A0A848K8U5</accession>
<comment type="caution">
    <text evidence="4">The sequence shown here is derived from an EMBL/GenBank/DDBJ whole genome shotgun (WGS) entry which is preliminary data.</text>
</comment>
<evidence type="ECO:0000259" key="3">
    <source>
        <dbReference type="Pfam" id="PF13828"/>
    </source>
</evidence>
<organism evidence="4 5">
    <name type="scientific">Antrihabitans stalactiti</name>
    <dbReference type="NCBI Taxonomy" id="2584121"/>
    <lineage>
        <taxon>Bacteria</taxon>
        <taxon>Bacillati</taxon>
        <taxon>Actinomycetota</taxon>
        <taxon>Actinomycetes</taxon>
        <taxon>Mycobacteriales</taxon>
        <taxon>Nocardiaceae</taxon>
        <taxon>Antrihabitans</taxon>
    </lineage>
</organism>
<dbReference type="RefSeq" id="WP_169586191.1">
    <property type="nucleotide sequence ID" value="NZ_VCQU01000003.1"/>
</dbReference>
<feature type="compositionally biased region" description="Low complexity" evidence="1">
    <location>
        <begin position="26"/>
        <end position="55"/>
    </location>
</feature>
<feature type="region of interest" description="Disordered" evidence="1">
    <location>
        <begin position="1"/>
        <end position="57"/>
    </location>
</feature>
<reference evidence="4 5" key="2">
    <citation type="submission" date="2020-06" db="EMBL/GenBank/DDBJ databases">
        <title>Antribacter stalactiti gen. nov., sp. nov., a new member of the family Nacardiaceae isolated from a cave.</title>
        <authorList>
            <person name="Kim I.S."/>
        </authorList>
    </citation>
    <scope>NUCLEOTIDE SEQUENCE [LARGE SCALE GENOMIC DNA]</scope>
    <source>
        <strain evidence="4 5">YC2-7</strain>
    </source>
</reference>
<feature type="transmembrane region" description="Helical" evidence="2">
    <location>
        <begin position="110"/>
        <end position="137"/>
    </location>
</feature>
<protein>
    <submittedName>
        <fullName evidence="4">DUF4190 domain-containing protein</fullName>
    </submittedName>
</protein>
<name>A0A848K8U5_9NOCA</name>
<feature type="domain" description="DUF4190" evidence="3">
    <location>
        <begin position="62"/>
        <end position="128"/>
    </location>
</feature>
<evidence type="ECO:0000256" key="2">
    <source>
        <dbReference type="SAM" id="Phobius"/>
    </source>
</evidence>
<evidence type="ECO:0000313" key="4">
    <source>
        <dbReference type="EMBL" id="NMN95365.1"/>
    </source>
</evidence>
<feature type="compositionally biased region" description="Pro residues" evidence="1">
    <location>
        <begin position="1"/>
        <end position="22"/>
    </location>
</feature>
<sequence length="184" mass="19115">MSQPPYPPSNEPPSYPPPPGPGGEPYGQQPYGQQPYGQQPYGQQPYGQQPYGQQPTKPSSGLAIGALVCGILALLSSWTIVGGIVFGIVAAVLGFIAVNKVNKGTASGKGMGLTGAILGILGIIAAVIVIFAIGAFWKSTGVGDYVDCINDAGSSTSEQAKCDDEFNKRVEDRFDITLTPAPTR</sequence>
<keyword evidence="2" id="KW-0472">Membrane</keyword>
<keyword evidence="2" id="KW-1133">Transmembrane helix</keyword>
<keyword evidence="2" id="KW-0812">Transmembrane</keyword>
<reference evidence="4 5" key="1">
    <citation type="submission" date="2019-05" db="EMBL/GenBank/DDBJ databases">
        <authorList>
            <person name="Lee S.D."/>
        </authorList>
    </citation>
    <scope>NUCLEOTIDE SEQUENCE [LARGE SCALE GENOMIC DNA]</scope>
    <source>
        <strain evidence="4 5">YC2-7</strain>
    </source>
</reference>
<proteinExistence type="predicted"/>